<evidence type="ECO:0000313" key="2">
    <source>
        <dbReference type="EMBL" id="MFA0814145.1"/>
    </source>
</evidence>
<feature type="compositionally biased region" description="Acidic residues" evidence="1">
    <location>
        <begin position="29"/>
        <end position="42"/>
    </location>
</feature>
<proteinExistence type="predicted"/>
<dbReference type="RefSeq" id="WP_371841982.1">
    <property type="nucleotide sequence ID" value="NZ_JBGMEK010000294.1"/>
</dbReference>
<organism evidence="2 3">
    <name type="scientific">Microbulbifer epialgicus</name>
    <dbReference type="NCBI Taxonomy" id="393907"/>
    <lineage>
        <taxon>Bacteria</taxon>
        <taxon>Pseudomonadati</taxon>
        <taxon>Pseudomonadota</taxon>
        <taxon>Gammaproteobacteria</taxon>
        <taxon>Cellvibrionales</taxon>
        <taxon>Microbulbiferaceae</taxon>
        <taxon>Microbulbifer</taxon>
    </lineage>
</organism>
<keyword evidence="3" id="KW-1185">Reference proteome</keyword>
<protein>
    <recommendedName>
        <fullName evidence="4">Thrombospondin type 3 repeat-containing protein</fullName>
    </recommendedName>
</protein>
<evidence type="ECO:0000256" key="1">
    <source>
        <dbReference type="SAM" id="MobiDB-lite"/>
    </source>
</evidence>
<name>A0ABV4P710_9GAMM</name>
<evidence type="ECO:0000313" key="3">
    <source>
        <dbReference type="Proteomes" id="UP001569428"/>
    </source>
</evidence>
<feature type="non-terminal residue" evidence="2">
    <location>
        <position position="1"/>
    </location>
</feature>
<reference evidence="2 3" key="1">
    <citation type="submission" date="2024-08" db="EMBL/GenBank/DDBJ databases">
        <authorList>
            <person name="Ishaq N."/>
        </authorList>
    </citation>
    <scope>NUCLEOTIDE SEQUENCE [LARGE SCALE GENOMIC DNA]</scope>
    <source>
        <strain evidence="2 3">DSM 18651</strain>
    </source>
</reference>
<gene>
    <name evidence="2" type="ORF">ACCI49_25090</name>
</gene>
<dbReference type="Proteomes" id="UP001569428">
    <property type="component" value="Unassembled WGS sequence"/>
</dbReference>
<feature type="region of interest" description="Disordered" evidence="1">
    <location>
        <begin position="26"/>
        <end position="66"/>
    </location>
</feature>
<accession>A0ABV4P710</accession>
<dbReference type="EMBL" id="JBGMEK010000294">
    <property type="protein sequence ID" value="MFA0814145.1"/>
    <property type="molecule type" value="Genomic_DNA"/>
</dbReference>
<evidence type="ECO:0008006" key="4">
    <source>
        <dbReference type="Google" id="ProtNLM"/>
    </source>
</evidence>
<comment type="caution">
    <text evidence="2">The sequence shown here is derived from an EMBL/GenBank/DDBJ whole genome shotgun (WGS) entry which is preliminary data.</text>
</comment>
<feature type="non-terminal residue" evidence="2">
    <location>
        <position position="180"/>
    </location>
</feature>
<sequence>PGPIDEDADGIKDSWEYIYFGGLDHDMSQDSDDDGISDEDEWLLGLNPSSSDSDDDGMPDLWEIDRNLNPLDSNDALLDSDDDGSSNYFEYLHDTDPNDADSDVEPYGFETNEFGKWYWKHDGSAGWTINSENPYNGSYGIRSGDISASQVSSIETAANTPDGWIYFYLSVSSESCCDKL</sequence>